<keyword evidence="10" id="KW-0961">Cell wall biogenesis/degradation</keyword>
<evidence type="ECO:0000256" key="6">
    <source>
        <dbReference type="ARBA" id="ARBA00022512"/>
    </source>
</evidence>
<dbReference type="GO" id="GO:0030599">
    <property type="term" value="F:pectinesterase activity"/>
    <property type="evidence" value="ECO:0007669"/>
    <property type="project" value="UniProtKB-UniRule"/>
</dbReference>
<dbReference type="PROSITE" id="PS00503">
    <property type="entry name" value="PECTINESTERASE_2"/>
    <property type="match status" value="1"/>
</dbReference>
<evidence type="ECO:0000256" key="8">
    <source>
        <dbReference type="ARBA" id="ARBA00022801"/>
    </source>
</evidence>
<keyword evidence="14" id="KW-0472">Membrane</keyword>
<keyword evidence="14" id="KW-1133">Transmembrane helix</keyword>
<name>A0ABD3SSY4_9LAMI</name>
<feature type="active site" evidence="12">
    <location>
        <position position="400"/>
    </location>
</feature>
<keyword evidence="8 13" id="KW-0378">Hydrolase</keyword>
<dbReference type="FunFam" id="1.20.140.40:FF:000001">
    <property type="entry name" value="Pectinesterase"/>
    <property type="match status" value="1"/>
</dbReference>
<evidence type="ECO:0000256" key="5">
    <source>
        <dbReference type="ARBA" id="ARBA00013229"/>
    </source>
</evidence>
<evidence type="ECO:0000256" key="10">
    <source>
        <dbReference type="ARBA" id="ARBA00023316"/>
    </source>
</evidence>
<evidence type="ECO:0000256" key="9">
    <source>
        <dbReference type="ARBA" id="ARBA00023085"/>
    </source>
</evidence>
<dbReference type="Pfam" id="PF04043">
    <property type="entry name" value="PMEI"/>
    <property type="match status" value="1"/>
</dbReference>
<keyword evidence="17" id="KW-1185">Reference proteome</keyword>
<dbReference type="InterPro" id="IPR006501">
    <property type="entry name" value="Pectinesterase_inhib_dom"/>
</dbReference>
<comment type="pathway">
    <text evidence="2 13">Glycan metabolism; pectin degradation; 2-dehydro-3-deoxy-D-gluconate from pectin: step 1/5.</text>
</comment>
<evidence type="ECO:0000256" key="11">
    <source>
        <dbReference type="ARBA" id="ARBA00047928"/>
    </source>
</evidence>
<evidence type="ECO:0000256" key="14">
    <source>
        <dbReference type="SAM" id="Phobius"/>
    </source>
</evidence>
<feature type="transmembrane region" description="Helical" evidence="14">
    <location>
        <begin position="7"/>
        <end position="28"/>
    </location>
</feature>
<evidence type="ECO:0000313" key="16">
    <source>
        <dbReference type="EMBL" id="KAL3827735.1"/>
    </source>
</evidence>
<protein>
    <recommendedName>
        <fullName evidence="5 13">Pectinesterase</fullName>
        <ecNumber evidence="5 13">3.1.1.11</ecNumber>
    </recommendedName>
</protein>
<evidence type="ECO:0000256" key="4">
    <source>
        <dbReference type="ARBA" id="ARBA00007786"/>
    </source>
</evidence>
<keyword evidence="14" id="KW-0812">Transmembrane</keyword>
<dbReference type="EC" id="3.1.1.11" evidence="5 13"/>
<organism evidence="16 17">
    <name type="scientific">Penstemon smallii</name>
    <dbReference type="NCBI Taxonomy" id="265156"/>
    <lineage>
        <taxon>Eukaryota</taxon>
        <taxon>Viridiplantae</taxon>
        <taxon>Streptophyta</taxon>
        <taxon>Embryophyta</taxon>
        <taxon>Tracheophyta</taxon>
        <taxon>Spermatophyta</taxon>
        <taxon>Magnoliopsida</taxon>
        <taxon>eudicotyledons</taxon>
        <taxon>Gunneridae</taxon>
        <taxon>Pentapetalae</taxon>
        <taxon>asterids</taxon>
        <taxon>lamiids</taxon>
        <taxon>Lamiales</taxon>
        <taxon>Plantaginaceae</taxon>
        <taxon>Cheloneae</taxon>
        <taxon>Penstemon</taxon>
    </lineage>
</organism>
<dbReference type="NCBIfam" id="TIGR01614">
    <property type="entry name" value="PME_inhib"/>
    <property type="match status" value="1"/>
</dbReference>
<dbReference type="AlphaFoldDB" id="A0ABD3SSY4"/>
<evidence type="ECO:0000259" key="15">
    <source>
        <dbReference type="SMART" id="SM00856"/>
    </source>
</evidence>
<comment type="catalytic activity">
    <reaction evidence="11 13">
        <text>[(1-&gt;4)-alpha-D-galacturonosyl methyl ester](n) + n H2O = [(1-&gt;4)-alpha-D-galacturonosyl](n) + n methanol + n H(+)</text>
        <dbReference type="Rhea" id="RHEA:22380"/>
        <dbReference type="Rhea" id="RHEA-COMP:14570"/>
        <dbReference type="Rhea" id="RHEA-COMP:14573"/>
        <dbReference type="ChEBI" id="CHEBI:15377"/>
        <dbReference type="ChEBI" id="CHEBI:15378"/>
        <dbReference type="ChEBI" id="CHEBI:17790"/>
        <dbReference type="ChEBI" id="CHEBI:140522"/>
        <dbReference type="ChEBI" id="CHEBI:140523"/>
        <dbReference type="EC" id="3.1.1.11"/>
    </reaction>
</comment>
<gene>
    <name evidence="16" type="ORF">ACJIZ3_016537</name>
</gene>
<evidence type="ECO:0000256" key="12">
    <source>
        <dbReference type="PROSITE-ProRule" id="PRU10040"/>
    </source>
</evidence>
<comment type="similarity">
    <text evidence="4">In the C-terminal section; belongs to the pectinesterase family.</text>
</comment>
<comment type="caution">
    <text evidence="16">The sequence shown here is derived from an EMBL/GenBank/DDBJ whole genome shotgun (WGS) entry which is preliminary data.</text>
</comment>
<dbReference type="InterPro" id="IPR000070">
    <property type="entry name" value="Pectinesterase_cat"/>
</dbReference>
<dbReference type="InterPro" id="IPR035513">
    <property type="entry name" value="Invertase/methylesterase_inhib"/>
</dbReference>
<feature type="domain" description="Pectinesterase inhibitor" evidence="15">
    <location>
        <begin position="46"/>
        <end position="198"/>
    </location>
</feature>
<dbReference type="InterPro" id="IPR033131">
    <property type="entry name" value="Pectinesterase_Asp_AS"/>
</dbReference>
<dbReference type="Gene3D" id="1.20.140.40">
    <property type="entry name" value="Invertase/pectin methylesterase inhibitor family protein"/>
    <property type="match status" value="1"/>
</dbReference>
<reference evidence="16 17" key="1">
    <citation type="submission" date="2024-12" db="EMBL/GenBank/DDBJ databases">
        <title>The unique morphological basis and parallel evolutionary history of personate flowers in Penstemon.</title>
        <authorList>
            <person name="Depatie T.H."/>
            <person name="Wessinger C.A."/>
        </authorList>
    </citation>
    <scope>NUCLEOTIDE SEQUENCE [LARGE SCALE GENOMIC DNA]</scope>
    <source>
        <strain evidence="16">WTNN_2</strain>
        <tissue evidence="16">Leaf</tissue>
    </source>
</reference>
<evidence type="ECO:0000256" key="3">
    <source>
        <dbReference type="ARBA" id="ARBA00006027"/>
    </source>
</evidence>
<dbReference type="GO" id="GO:0042545">
    <property type="term" value="P:cell wall modification"/>
    <property type="evidence" value="ECO:0007669"/>
    <property type="project" value="UniProtKB-UniRule"/>
</dbReference>
<dbReference type="InterPro" id="IPR012334">
    <property type="entry name" value="Pectin_lyas_fold"/>
</dbReference>
<dbReference type="Proteomes" id="UP001634393">
    <property type="component" value="Unassembled WGS sequence"/>
</dbReference>
<evidence type="ECO:0000256" key="7">
    <source>
        <dbReference type="ARBA" id="ARBA00022525"/>
    </source>
</evidence>
<keyword evidence="6" id="KW-0134">Cell wall</keyword>
<dbReference type="SUPFAM" id="SSF101148">
    <property type="entry name" value="Plant invertase/pectin methylesterase inhibitor"/>
    <property type="match status" value="1"/>
</dbReference>
<dbReference type="GO" id="GO:0045490">
    <property type="term" value="P:pectin catabolic process"/>
    <property type="evidence" value="ECO:0007669"/>
    <property type="project" value="UniProtKB-UniRule"/>
</dbReference>
<dbReference type="CDD" id="cd15798">
    <property type="entry name" value="PMEI-like_3"/>
    <property type="match status" value="1"/>
</dbReference>
<dbReference type="InterPro" id="IPR011050">
    <property type="entry name" value="Pectin_lyase_fold/virulence"/>
</dbReference>
<dbReference type="SMART" id="SM00856">
    <property type="entry name" value="PMEI"/>
    <property type="match status" value="1"/>
</dbReference>
<evidence type="ECO:0000256" key="2">
    <source>
        <dbReference type="ARBA" id="ARBA00005184"/>
    </source>
</evidence>
<comment type="similarity">
    <text evidence="3">In the N-terminal section; belongs to the PMEI family.</text>
</comment>
<accession>A0ABD3SSY4</accession>
<keyword evidence="9 13" id="KW-0063">Aspartyl esterase</keyword>
<dbReference type="Pfam" id="PF01095">
    <property type="entry name" value="Pectinesterase"/>
    <property type="match status" value="1"/>
</dbReference>
<comment type="subcellular location">
    <subcellularLocation>
        <location evidence="1">Secreted</location>
        <location evidence="1">Cell wall</location>
    </subcellularLocation>
</comment>
<evidence type="ECO:0000256" key="1">
    <source>
        <dbReference type="ARBA" id="ARBA00004191"/>
    </source>
</evidence>
<dbReference type="PANTHER" id="PTHR31707">
    <property type="entry name" value="PECTINESTERASE"/>
    <property type="match status" value="1"/>
</dbReference>
<keyword evidence="7" id="KW-0964">Secreted</keyword>
<dbReference type="Gene3D" id="2.160.20.10">
    <property type="entry name" value="Single-stranded right-handed beta-helix, Pectin lyase-like"/>
    <property type="match status" value="1"/>
</dbReference>
<proteinExistence type="inferred from homology"/>
<sequence length="566" mass="62714">MGAGKKIGILAVSLILVVGAVIGVVAVVRSSNGNNEHKQQQQPPSTTVKAIESFCAPTDYKDACTQSLSAVAKNETATPKDYIMAALQATLDEVEKALDLAGKTVVNKDADPYNHMAVQDCKDLLDQAVGTLQASYSMVGDTELHTLKDRAHELRSWITSVYTLQSTCKDQIENPEYKTAIENGMVNATQLTHNAINIVAELAEAFKAFNLPFDLKPARRLMGLNSYPSWFGAADRRLLRAQSRGQITPNVVVAKDGSGQFKTIGDAINSYPKKHQGRFIIYVKAGVYEEYINIDPKKTEIMIYGDGPDKTVVTGKRNYGIMKIGTMNTATFSSNAVGFIARSMTFRNTAGPDGHQAVALRINGDRSAVFQCNIEGYQDTLYYHSSRQFYRDCMISGTIDFIFGQGDAVIQNSLIVVRRPKDNQFNTITADGREVKKGSDGLILQNCRIVAEKELDLVKSRIASYFGRPWRPEALTVVMQSDIGDFIRPEGWLPWSTTDPKYFHHKTCFYFEHANRGPGAAVDKRSKEFKNFKVLSPQEAAKYTPGQFLKGQDWLPNTQLPFQLGL</sequence>
<evidence type="ECO:0000256" key="13">
    <source>
        <dbReference type="RuleBase" id="RU000589"/>
    </source>
</evidence>
<dbReference type="EMBL" id="JBJXBP010000005">
    <property type="protein sequence ID" value="KAL3827735.1"/>
    <property type="molecule type" value="Genomic_DNA"/>
</dbReference>
<dbReference type="SUPFAM" id="SSF51126">
    <property type="entry name" value="Pectin lyase-like"/>
    <property type="match status" value="1"/>
</dbReference>
<dbReference type="FunFam" id="2.160.20.10:FF:000029">
    <property type="entry name" value="Pectinesterase 4"/>
    <property type="match status" value="1"/>
</dbReference>
<evidence type="ECO:0000313" key="17">
    <source>
        <dbReference type="Proteomes" id="UP001634393"/>
    </source>
</evidence>